<dbReference type="RefSeq" id="WP_143027249.1">
    <property type="nucleotide sequence ID" value="NZ_FNAP01000022.1"/>
</dbReference>
<accession>A0A1G7HKB6</accession>
<dbReference type="InterPro" id="IPR059206">
    <property type="entry name" value="Sll1717-like"/>
</dbReference>
<organism evidence="1 2">
    <name type="scientific">Rhodospira trueperi</name>
    <dbReference type="NCBI Taxonomy" id="69960"/>
    <lineage>
        <taxon>Bacteria</taxon>
        <taxon>Pseudomonadati</taxon>
        <taxon>Pseudomonadota</taxon>
        <taxon>Alphaproteobacteria</taxon>
        <taxon>Rhodospirillales</taxon>
        <taxon>Rhodospirillaceae</taxon>
        <taxon>Rhodospira</taxon>
    </lineage>
</organism>
<protein>
    <submittedName>
        <fullName evidence="1">Uncharacterized protein</fullName>
    </submittedName>
</protein>
<evidence type="ECO:0000313" key="2">
    <source>
        <dbReference type="Proteomes" id="UP000199412"/>
    </source>
</evidence>
<dbReference type="AlphaFoldDB" id="A0A1G7HKB6"/>
<gene>
    <name evidence="1" type="ORF">SAMN05421720_12215</name>
</gene>
<dbReference type="STRING" id="69960.SAMN05421720_12215"/>
<dbReference type="OrthoDB" id="9135569at2"/>
<dbReference type="Proteomes" id="UP000199412">
    <property type="component" value="Unassembled WGS sequence"/>
</dbReference>
<evidence type="ECO:0000313" key="1">
    <source>
        <dbReference type="EMBL" id="SDF00838.1"/>
    </source>
</evidence>
<name>A0A1G7HKB6_9PROT</name>
<proteinExistence type="predicted"/>
<dbReference type="NCBIfam" id="NF047389">
    <property type="entry name" value="ATPase_Sll1717"/>
    <property type="match status" value="1"/>
</dbReference>
<sequence>MYNDLKRHDRIKLKIFVRDDIWDRVTEGGFTEASHITKTTNISWSHENLVNLFVRRLLNNSSVIEYYNLESESIVDDFDKQIDLLKRIFPDKVETGNNPETFRWMTNRIQDGSGKSAPRELIHLSEMIRQQQVNRIERGEEEPDGDLLFERSVFKPALREVSKVRYEQTFKAENASLSEYTDQLKGQKSEQTIDTLSNLWGTSPIEATSIVDRLVKAGFFERRDVKGEVTYWVPFIYRDALDLVQGKAVS</sequence>
<dbReference type="EMBL" id="FNAP01000022">
    <property type="protein sequence ID" value="SDF00838.1"/>
    <property type="molecule type" value="Genomic_DNA"/>
</dbReference>
<reference evidence="1 2" key="1">
    <citation type="submission" date="2016-10" db="EMBL/GenBank/DDBJ databases">
        <authorList>
            <person name="de Groot N.N."/>
        </authorList>
    </citation>
    <scope>NUCLEOTIDE SEQUENCE [LARGE SCALE GENOMIC DNA]</scope>
    <source>
        <strain evidence="1 2">ATCC 700224</strain>
    </source>
</reference>
<keyword evidence="2" id="KW-1185">Reference proteome</keyword>